<dbReference type="GO" id="GO:0000978">
    <property type="term" value="F:RNA polymerase II cis-regulatory region sequence-specific DNA binding"/>
    <property type="evidence" value="ECO:0007669"/>
    <property type="project" value="TreeGrafter"/>
</dbReference>
<keyword evidence="1" id="KW-0479">Metal-binding</keyword>
<dbReference type="InterPro" id="IPR036236">
    <property type="entry name" value="Znf_C2H2_sf"/>
</dbReference>
<dbReference type="InterPro" id="IPR013087">
    <property type="entry name" value="Znf_C2H2_type"/>
</dbReference>
<feature type="region of interest" description="Disordered" evidence="7">
    <location>
        <begin position="149"/>
        <end position="199"/>
    </location>
</feature>
<evidence type="ECO:0000313" key="11">
    <source>
        <dbReference type="Proteomes" id="UP000029964"/>
    </source>
</evidence>
<feature type="region of interest" description="Disordered" evidence="7">
    <location>
        <begin position="306"/>
        <end position="328"/>
    </location>
</feature>
<evidence type="ECO:0000256" key="6">
    <source>
        <dbReference type="PROSITE-ProRule" id="PRU00042"/>
    </source>
</evidence>
<evidence type="ECO:0000256" key="8">
    <source>
        <dbReference type="SAM" id="Phobius"/>
    </source>
</evidence>
<feature type="region of interest" description="Disordered" evidence="7">
    <location>
        <begin position="419"/>
        <end position="572"/>
    </location>
</feature>
<feature type="region of interest" description="Disordered" evidence="7">
    <location>
        <begin position="674"/>
        <end position="693"/>
    </location>
</feature>
<organism evidence="10 11">
    <name type="scientific">Hapsidospora chrysogenum (strain ATCC 11550 / CBS 779.69 / DSM 880 / IAM 14645 / JCM 23072 / IMI 49137)</name>
    <name type="common">Acremonium chrysogenum</name>
    <dbReference type="NCBI Taxonomy" id="857340"/>
    <lineage>
        <taxon>Eukaryota</taxon>
        <taxon>Fungi</taxon>
        <taxon>Dikarya</taxon>
        <taxon>Ascomycota</taxon>
        <taxon>Pezizomycotina</taxon>
        <taxon>Sordariomycetes</taxon>
        <taxon>Hypocreomycetidae</taxon>
        <taxon>Hypocreales</taxon>
        <taxon>Bionectriaceae</taxon>
        <taxon>Hapsidospora</taxon>
    </lineage>
</organism>
<feature type="compositionally biased region" description="Polar residues" evidence="7">
    <location>
        <begin position="420"/>
        <end position="447"/>
    </location>
</feature>
<evidence type="ECO:0000259" key="9">
    <source>
        <dbReference type="PROSITE" id="PS50157"/>
    </source>
</evidence>
<dbReference type="GO" id="GO:0008270">
    <property type="term" value="F:zinc ion binding"/>
    <property type="evidence" value="ECO:0007669"/>
    <property type="project" value="UniProtKB-KW"/>
</dbReference>
<dbReference type="PANTHER" id="PTHR14003">
    <property type="entry name" value="TRANSCRIPTIONAL REPRESSOR PROTEIN YY"/>
    <property type="match status" value="1"/>
</dbReference>
<feature type="compositionally biased region" description="Polar residues" evidence="7">
    <location>
        <begin position="189"/>
        <end position="199"/>
    </location>
</feature>
<evidence type="ECO:0000256" key="2">
    <source>
        <dbReference type="ARBA" id="ARBA00022737"/>
    </source>
</evidence>
<reference evidence="11" key="1">
    <citation type="journal article" date="2014" name="Genome Announc.">
        <title>Genome sequence and annotation of Acremonium chrysogenum, producer of the beta-lactam antibiotic cephalosporin C.</title>
        <authorList>
            <person name="Terfehr D."/>
            <person name="Dahlmann T.A."/>
            <person name="Specht T."/>
            <person name="Zadra I."/>
            <person name="Kuernsteiner H."/>
            <person name="Kueck U."/>
        </authorList>
    </citation>
    <scope>NUCLEOTIDE SEQUENCE [LARGE SCALE GENOMIC DNA]</scope>
    <source>
        <strain evidence="11">ATCC 11550 / CBS 779.69 / DSM 880 / IAM 14645 / JCM 23072 / IMI 49137</strain>
    </source>
</reference>
<feature type="compositionally biased region" description="Acidic residues" evidence="7">
    <location>
        <begin position="684"/>
        <end position="693"/>
    </location>
</feature>
<evidence type="ECO:0000313" key="10">
    <source>
        <dbReference type="EMBL" id="KFH43313.1"/>
    </source>
</evidence>
<feature type="region of interest" description="Disordered" evidence="7">
    <location>
        <begin position="353"/>
        <end position="404"/>
    </location>
</feature>
<dbReference type="STRING" id="857340.A0A086T1T1"/>
<keyword evidence="8" id="KW-0472">Membrane</keyword>
<keyword evidence="2" id="KW-0677">Repeat</keyword>
<keyword evidence="8" id="KW-0812">Transmembrane</keyword>
<feature type="compositionally biased region" description="Polar residues" evidence="7">
    <location>
        <begin position="306"/>
        <end position="320"/>
    </location>
</feature>
<gene>
    <name evidence="10" type="ORF">ACRE_059380</name>
</gene>
<feature type="transmembrane region" description="Helical" evidence="8">
    <location>
        <begin position="93"/>
        <end position="116"/>
    </location>
</feature>
<dbReference type="AlphaFoldDB" id="A0A086T1T1"/>
<evidence type="ECO:0000256" key="4">
    <source>
        <dbReference type="ARBA" id="ARBA00022833"/>
    </source>
</evidence>
<dbReference type="SUPFAM" id="SSF57667">
    <property type="entry name" value="beta-beta-alpha zinc fingers"/>
    <property type="match status" value="1"/>
</dbReference>
<feature type="compositionally biased region" description="Basic and acidic residues" evidence="7">
    <location>
        <begin position="154"/>
        <end position="175"/>
    </location>
</feature>
<feature type="domain" description="C2H2-type" evidence="9">
    <location>
        <begin position="611"/>
        <end position="641"/>
    </location>
</feature>
<accession>A0A086T1T1</accession>
<dbReference type="PROSITE" id="PS00028">
    <property type="entry name" value="ZINC_FINGER_C2H2_1"/>
    <property type="match status" value="2"/>
</dbReference>
<feature type="compositionally biased region" description="Low complexity" evidence="7">
    <location>
        <begin position="497"/>
        <end position="513"/>
    </location>
</feature>
<dbReference type="OrthoDB" id="6365676at2759"/>
<comment type="caution">
    <text evidence="10">The sequence shown here is derived from an EMBL/GenBank/DDBJ whole genome shotgun (WGS) entry which is preliminary data.</text>
</comment>
<feature type="compositionally biased region" description="Low complexity" evidence="7">
    <location>
        <begin position="449"/>
        <end position="458"/>
    </location>
</feature>
<keyword evidence="11" id="KW-1185">Reference proteome</keyword>
<proteinExistence type="predicted"/>
<dbReference type="SMART" id="SM00355">
    <property type="entry name" value="ZnF_C2H2"/>
    <property type="match status" value="3"/>
</dbReference>
<dbReference type="Proteomes" id="UP000029964">
    <property type="component" value="Unassembled WGS sequence"/>
</dbReference>
<evidence type="ECO:0000256" key="7">
    <source>
        <dbReference type="SAM" id="MobiDB-lite"/>
    </source>
</evidence>
<feature type="region of interest" description="Disordered" evidence="7">
    <location>
        <begin position="1"/>
        <end position="49"/>
    </location>
</feature>
<keyword evidence="5" id="KW-0539">Nucleus</keyword>
<dbReference type="Gene3D" id="3.30.160.60">
    <property type="entry name" value="Classic Zinc Finger"/>
    <property type="match status" value="2"/>
</dbReference>
<dbReference type="EMBL" id="JPKY01000072">
    <property type="protein sequence ID" value="KFH43313.1"/>
    <property type="molecule type" value="Genomic_DNA"/>
</dbReference>
<dbReference type="PANTHER" id="PTHR14003:SF23">
    <property type="entry name" value="ZINC FINGER PROTEIN 143"/>
    <property type="match status" value="1"/>
</dbReference>
<feature type="compositionally biased region" description="Polar residues" evidence="7">
    <location>
        <begin position="539"/>
        <end position="569"/>
    </location>
</feature>
<dbReference type="GO" id="GO:0005667">
    <property type="term" value="C:transcription regulator complex"/>
    <property type="evidence" value="ECO:0007669"/>
    <property type="project" value="TreeGrafter"/>
</dbReference>
<keyword evidence="8" id="KW-1133">Transmembrane helix</keyword>
<evidence type="ECO:0000256" key="5">
    <source>
        <dbReference type="ARBA" id="ARBA00023242"/>
    </source>
</evidence>
<name>A0A086T1T1_HAPC1</name>
<keyword evidence="3 6" id="KW-0863">Zinc-finger</keyword>
<feature type="domain" description="C2H2-type" evidence="9">
    <location>
        <begin position="583"/>
        <end position="612"/>
    </location>
</feature>
<dbReference type="Pfam" id="PF00096">
    <property type="entry name" value="zf-C2H2"/>
    <property type="match status" value="1"/>
</dbReference>
<dbReference type="HOGENOM" id="CLU_021219_0_0_1"/>
<evidence type="ECO:0000256" key="1">
    <source>
        <dbReference type="ARBA" id="ARBA00022723"/>
    </source>
</evidence>
<evidence type="ECO:0000256" key="3">
    <source>
        <dbReference type="ARBA" id="ARBA00022771"/>
    </source>
</evidence>
<dbReference type="GO" id="GO:0000981">
    <property type="term" value="F:DNA-binding transcription factor activity, RNA polymerase II-specific"/>
    <property type="evidence" value="ECO:0007669"/>
    <property type="project" value="TreeGrafter"/>
</dbReference>
<dbReference type="GO" id="GO:0000785">
    <property type="term" value="C:chromatin"/>
    <property type="evidence" value="ECO:0007669"/>
    <property type="project" value="TreeGrafter"/>
</dbReference>
<dbReference type="PROSITE" id="PS50157">
    <property type="entry name" value="ZINC_FINGER_C2H2_2"/>
    <property type="match status" value="2"/>
</dbReference>
<sequence>MARAASNAAYLSPDSSNANAAAGAPQPETGRDTSNDSDDLPALFLPFSSSSQSDNLAQVAPLPLAPRDHAPMGPLVARVASGPMTRKKMDEEAIAGTVIGAVLGVALLVCCLYPVVVHRLKRHKRANRLSFDCEGGAFRGQPSVIARRLSSSDSLKHGDGPRDDATHGDPSRNSHDAYGNPISAPFPPQGQSTSTPGYVNASLDQDLTIEPAPFHDPGYYCDPLPASLGQPSPAVTVPPHQIVLKGTSEDYYSPYIPSEAFGMYPTPEAGGAAVPKPERTVSRSNSIRYNVKQLFRRKSTRDLTVSTYDSGSHSYGQTVDSSRRLQDGGTMDQFFTHQEATESPIEMTDAAELPFSPRAPGSQADADPTRGGLTAAGSSQPPYPGSVFSHPNQAAQGTVNPMDIMPASTESEMWHRTDCQLHSTSPYESPPHITSSTEHTQMSNEPTLTHPSPQHIQHPSPPPPPALTTPIQPAHAAPPVHASQPARMKEESGRNAGSSSQGDSSSQVRLGPVRPVPLPRRPSNAVHQSEHSTPAPGTASMTTQSTPSTNVDSPSPESLNSSDYCQSASPHAMGVPSPRGGVYCCAEPGCNQVFDQPHKLKHHQRYHSKDHKCPYPTCGKGFGTKTHLQRHINDRHEKKKKFHCSIQGCDYSRAGGKAFPRKDNWKRHMTKIHGIDHSGLPEPVEVDQEMTGV</sequence>
<keyword evidence="4" id="KW-0862">Zinc</keyword>
<protein>
    <submittedName>
        <fullName evidence="10">Zinc finger transcription factor-like protein</fullName>
    </submittedName>
</protein>
<feature type="compositionally biased region" description="Polar residues" evidence="7">
    <location>
        <begin position="389"/>
        <end position="399"/>
    </location>
</feature>